<organism evidence="3 4">
    <name type="scientific">Cryobacterium sandaracinum</name>
    <dbReference type="NCBI Taxonomy" id="1259247"/>
    <lineage>
        <taxon>Bacteria</taxon>
        <taxon>Bacillati</taxon>
        <taxon>Actinomycetota</taxon>
        <taxon>Actinomycetes</taxon>
        <taxon>Micrococcales</taxon>
        <taxon>Microbacteriaceae</taxon>
        <taxon>Cryobacterium</taxon>
    </lineage>
</organism>
<feature type="signal peptide" evidence="2">
    <location>
        <begin position="1"/>
        <end position="27"/>
    </location>
</feature>
<evidence type="ECO:0000313" key="4">
    <source>
        <dbReference type="Proteomes" id="UP000297851"/>
    </source>
</evidence>
<accession>A0ABY2J618</accession>
<dbReference type="InterPro" id="IPR058248">
    <property type="entry name" value="Lxx211020-like"/>
</dbReference>
<dbReference type="PANTHER" id="PTHR36302">
    <property type="entry name" value="BLR7088 PROTEIN"/>
    <property type="match status" value="1"/>
</dbReference>
<evidence type="ECO:0000313" key="3">
    <source>
        <dbReference type="EMBL" id="TFC99148.1"/>
    </source>
</evidence>
<dbReference type="InterPro" id="IPR007410">
    <property type="entry name" value="LpqE-like"/>
</dbReference>
<protein>
    <submittedName>
        <fullName evidence="3">Copper chaperone PCu(A)C</fullName>
    </submittedName>
</protein>
<evidence type="ECO:0000256" key="2">
    <source>
        <dbReference type="SAM" id="SignalP"/>
    </source>
</evidence>
<sequence length="181" mass="18346">MKLNTVPTRFVVAAAALMLALSSCAGATEAPAATTDSATSADTLAMTDAWVKASESGMTGAFGLLENSGPDDITVVSAETSAASMIELHETVANDAGDMVMQENPDGFVVPAGGSIELIPGGRHIMLMGLTGPLAAGDAAAFTLDLADGSSLDFSAPVKDYTGANETYEGDTEMDMDTDSQ</sequence>
<keyword evidence="2" id="KW-0732">Signal</keyword>
<gene>
    <name evidence="3" type="ORF">E3T25_15850</name>
</gene>
<name>A0ABY2J618_9MICO</name>
<feature type="region of interest" description="Disordered" evidence="1">
    <location>
        <begin position="161"/>
        <end position="181"/>
    </location>
</feature>
<feature type="compositionally biased region" description="Acidic residues" evidence="1">
    <location>
        <begin position="168"/>
        <end position="181"/>
    </location>
</feature>
<dbReference type="Proteomes" id="UP000297851">
    <property type="component" value="Unassembled WGS sequence"/>
</dbReference>
<dbReference type="RefSeq" id="WP_134375319.1">
    <property type="nucleotide sequence ID" value="NZ_SOGO01000042.1"/>
</dbReference>
<dbReference type="Pfam" id="PF04314">
    <property type="entry name" value="PCuAC"/>
    <property type="match status" value="1"/>
</dbReference>
<dbReference type="InterPro" id="IPR036182">
    <property type="entry name" value="PCuAC_sf"/>
</dbReference>
<evidence type="ECO:0000256" key="1">
    <source>
        <dbReference type="SAM" id="MobiDB-lite"/>
    </source>
</evidence>
<dbReference type="PANTHER" id="PTHR36302:SF1">
    <property type="entry name" value="COPPER CHAPERONE PCU(A)C"/>
    <property type="match status" value="1"/>
</dbReference>
<reference evidence="3 4" key="1">
    <citation type="submission" date="2019-03" db="EMBL/GenBank/DDBJ databases">
        <title>Genomics of glacier-inhabiting Cryobacterium strains.</title>
        <authorList>
            <person name="Liu Q."/>
            <person name="Xin Y.-H."/>
        </authorList>
    </citation>
    <scope>NUCLEOTIDE SEQUENCE [LARGE SCALE GENOMIC DNA]</scope>
    <source>
        <strain evidence="3 4">TMT2-16</strain>
    </source>
</reference>
<feature type="chain" id="PRO_5046288170" evidence="2">
    <location>
        <begin position="28"/>
        <end position="181"/>
    </location>
</feature>
<dbReference type="Gene3D" id="2.60.40.1890">
    <property type="entry name" value="PCu(A)C copper chaperone"/>
    <property type="match status" value="1"/>
</dbReference>
<dbReference type="PROSITE" id="PS51257">
    <property type="entry name" value="PROKAR_LIPOPROTEIN"/>
    <property type="match status" value="1"/>
</dbReference>
<comment type="caution">
    <text evidence="3">The sequence shown here is derived from an EMBL/GenBank/DDBJ whole genome shotgun (WGS) entry which is preliminary data.</text>
</comment>
<proteinExistence type="predicted"/>
<keyword evidence="4" id="KW-1185">Reference proteome</keyword>
<dbReference type="EMBL" id="SOGO01000042">
    <property type="protein sequence ID" value="TFC99148.1"/>
    <property type="molecule type" value="Genomic_DNA"/>
</dbReference>
<dbReference type="SUPFAM" id="SSF110087">
    <property type="entry name" value="DR1885-like metal-binding protein"/>
    <property type="match status" value="1"/>
</dbReference>